<evidence type="ECO:0000313" key="1">
    <source>
        <dbReference type="EMBL" id="KRY95210.1"/>
    </source>
</evidence>
<organism evidence="1 2">
    <name type="scientific">Trichinella zimbabwensis</name>
    <dbReference type="NCBI Taxonomy" id="268475"/>
    <lineage>
        <taxon>Eukaryota</taxon>
        <taxon>Metazoa</taxon>
        <taxon>Ecdysozoa</taxon>
        <taxon>Nematoda</taxon>
        <taxon>Enoplea</taxon>
        <taxon>Dorylaimia</taxon>
        <taxon>Trichinellida</taxon>
        <taxon>Trichinellidae</taxon>
        <taxon>Trichinella</taxon>
    </lineage>
</organism>
<gene>
    <name evidence="1" type="ORF">T11_8331</name>
</gene>
<reference evidence="1 2" key="1">
    <citation type="submission" date="2015-01" db="EMBL/GenBank/DDBJ databases">
        <title>Evolution of Trichinella species and genotypes.</title>
        <authorList>
            <person name="Korhonen P.K."/>
            <person name="Edoardo P."/>
            <person name="Giuseppe L.R."/>
            <person name="Gasser R.B."/>
        </authorList>
    </citation>
    <scope>NUCLEOTIDE SEQUENCE [LARGE SCALE GENOMIC DNA]</scope>
    <source>
        <strain evidence="1">ISS1029</strain>
    </source>
</reference>
<keyword evidence="2" id="KW-1185">Reference proteome</keyword>
<dbReference type="EMBL" id="JYDP01004048">
    <property type="protein sequence ID" value="KRY95210.1"/>
    <property type="molecule type" value="Genomic_DNA"/>
</dbReference>
<dbReference type="AlphaFoldDB" id="A0A0V1GAB8"/>
<protein>
    <submittedName>
        <fullName evidence="1">Uncharacterized protein</fullName>
    </submittedName>
</protein>
<comment type="caution">
    <text evidence="1">The sequence shown here is derived from an EMBL/GenBank/DDBJ whole genome shotgun (WGS) entry which is preliminary data.</text>
</comment>
<name>A0A0V1GAB8_9BILA</name>
<dbReference type="Proteomes" id="UP000055024">
    <property type="component" value="Unassembled WGS sequence"/>
</dbReference>
<accession>A0A0V1GAB8</accession>
<feature type="non-terminal residue" evidence="1">
    <location>
        <position position="1"/>
    </location>
</feature>
<evidence type="ECO:0000313" key="2">
    <source>
        <dbReference type="Proteomes" id="UP000055024"/>
    </source>
</evidence>
<sequence length="77" mass="8577">LLGSNRLESDKMGWGGVRVEKTARGGKKLAKLIGGKSSRAGQNAAQEDLVRSQQHWWFKKGTTLLEKKRPVPDKMET</sequence>
<proteinExistence type="predicted"/>